<evidence type="ECO:0000256" key="1">
    <source>
        <dbReference type="ARBA" id="ARBA00000085"/>
    </source>
</evidence>
<dbReference type="Pfam" id="PF00072">
    <property type="entry name" value="Response_reg"/>
    <property type="match status" value="1"/>
</dbReference>
<evidence type="ECO:0000313" key="10">
    <source>
        <dbReference type="Proteomes" id="UP000016587"/>
    </source>
</evidence>
<keyword evidence="5" id="KW-0597">Phosphoprotein</keyword>
<name>T2GAA1_MEGG1</name>
<dbReference type="GO" id="GO:0000155">
    <property type="term" value="F:phosphorelay sensor kinase activity"/>
    <property type="evidence" value="ECO:0007669"/>
    <property type="project" value="TreeGrafter"/>
</dbReference>
<dbReference type="PRINTS" id="PR00344">
    <property type="entry name" value="BCTRLSENSOR"/>
</dbReference>
<dbReference type="InterPro" id="IPR001789">
    <property type="entry name" value="Sig_transdc_resp-reg_receiver"/>
</dbReference>
<dbReference type="Pfam" id="PF08448">
    <property type="entry name" value="PAS_4"/>
    <property type="match status" value="1"/>
</dbReference>
<keyword evidence="10" id="KW-1185">Reference proteome</keyword>
<dbReference type="PANTHER" id="PTHR43047">
    <property type="entry name" value="TWO-COMPONENT HISTIDINE PROTEIN KINASE"/>
    <property type="match status" value="1"/>
</dbReference>
<proteinExistence type="predicted"/>
<dbReference type="InterPro" id="IPR000014">
    <property type="entry name" value="PAS"/>
</dbReference>
<dbReference type="InterPro" id="IPR011006">
    <property type="entry name" value="CheY-like_superfamily"/>
</dbReference>
<dbReference type="Gene3D" id="3.40.50.2300">
    <property type="match status" value="1"/>
</dbReference>
<keyword evidence="4 9" id="KW-0418">Kinase</keyword>
<dbReference type="InterPro" id="IPR005467">
    <property type="entry name" value="His_kinase_dom"/>
</dbReference>
<gene>
    <name evidence="9" type="ORF">DGI_1708</name>
</gene>
<dbReference type="SUPFAM" id="SSF55874">
    <property type="entry name" value="ATPase domain of HSP90 chaperone/DNA topoisomerase II/histidine kinase"/>
    <property type="match status" value="1"/>
</dbReference>
<dbReference type="GO" id="GO:0009927">
    <property type="term" value="F:histidine phosphotransfer kinase activity"/>
    <property type="evidence" value="ECO:0007669"/>
    <property type="project" value="TreeGrafter"/>
</dbReference>
<dbReference type="InterPro" id="IPR013656">
    <property type="entry name" value="PAS_4"/>
</dbReference>
<dbReference type="SUPFAM" id="SSF55785">
    <property type="entry name" value="PYP-like sensor domain (PAS domain)"/>
    <property type="match status" value="1"/>
</dbReference>
<dbReference type="SMART" id="SM00448">
    <property type="entry name" value="REC"/>
    <property type="match status" value="1"/>
</dbReference>
<organism evidence="9 10">
    <name type="scientific">Megalodesulfovibrio gigas (strain ATCC 19364 / DSM 1382 / NCIMB 9332 / VKM B-1759)</name>
    <name type="common">Desulfovibrio gigas</name>
    <dbReference type="NCBI Taxonomy" id="1121448"/>
    <lineage>
        <taxon>Bacteria</taxon>
        <taxon>Pseudomonadati</taxon>
        <taxon>Thermodesulfobacteriota</taxon>
        <taxon>Desulfovibrionia</taxon>
        <taxon>Desulfovibrionales</taxon>
        <taxon>Desulfovibrionaceae</taxon>
        <taxon>Megalodesulfovibrio</taxon>
    </lineage>
</organism>
<evidence type="ECO:0000259" key="7">
    <source>
        <dbReference type="PROSITE" id="PS50110"/>
    </source>
</evidence>
<dbReference type="eggNOG" id="COG2204">
    <property type="taxonomic scope" value="Bacteria"/>
</dbReference>
<dbReference type="InterPro" id="IPR000700">
    <property type="entry name" value="PAS-assoc_C"/>
</dbReference>
<dbReference type="PROSITE" id="PS50113">
    <property type="entry name" value="PAC"/>
    <property type="match status" value="1"/>
</dbReference>
<dbReference type="InterPro" id="IPR003594">
    <property type="entry name" value="HATPase_dom"/>
</dbReference>
<dbReference type="PANTHER" id="PTHR43047:SF72">
    <property type="entry name" value="OSMOSENSING HISTIDINE PROTEIN KINASE SLN1"/>
    <property type="match status" value="1"/>
</dbReference>
<feature type="domain" description="Response regulatory" evidence="7">
    <location>
        <begin position="10"/>
        <end position="133"/>
    </location>
</feature>
<dbReference type="HOGENOM" id="CLU_000445_114_72_7"/>
<dbReference type="InterPro" id="IPR035965">
    <property type="entry name" value="PAS-like_dom_sf"/>
</dbReference>
<dbReference type="InterPro" id="IPR036890">
    <property type="entry name" value="HATPase_C_sf"/>
</dbReference>
<dbReference type="CDD" id="cd00075">
    <property type="entry name" value="HATPase"/>
    <property type="match status" value="1"/>
</dbReference>
<dbReference type="STRING" id="1121448.DGI_1708"/>
<dbReference type="SUPFAM" id="SSF52172">
    <property type="entry name" value="CheY-like"/>
    <property type="match status" value="1"/>
</dbReference>
<evidence type="ECO:0000256" key="5">
    <source>
        <dbReference type="PROSITE-ProRule" id="PRU00169"/>
    </source>
</evidence>
<dbReference type="Pfam" id="PF02518">
    <property type="entry name" value="HATPase_c"/>
    <property type="match status" value="1"/>
</dbReference>
<evidence type="ECO:0000256" key="2">
    <source>
        <dbReference type="ARBA" id="ARBA00012438"/>
    </source>
</evidence>
<dbReference type="EMBL" id="CP006585">
    <property type="protein sequence ID" value="AGW13525.1"/>
    <property type="molecule type" value="Genomic_DNA"/>
</dbReference>
<feature type="modified residue" description="4-aspartylphosphate" evidence="5">
    <location>
        <position position="68"/>
    </location>
</feature>
<feature type="domain" description="PAC" evidence="8">
    <location>
        <begin position="260"/>
        <end position="312"/>
    </location>
</feature>
<dbReference type="OrthoDB" id="9805967at2"/>
<evidence type="ECO:0000256" key="4">
    <source>
        <dbReference type="ARBA" id="ARBA00022777"/>
    </source>
</evidence>
<comment type="catalytic activity">
    <reaction evidence="1">
        <text>ATP + protein L-histidine = ADP + protein N-phospho-L-histidine.</text>
        <dbReference type="EC" id="2.7.13.3"/>
    </reaction>
</comment>
<evidence type="ECO:0000256" key="3">
    <source>
        <dbReference type="ARBA" id="ARBA00022679"/>
    </source>
</evidence>
<dbReference type="CDD" id="cd00130">
    <property type="entry name" value="PAS"/>
    <property type="match status" value="1"/>
</dbReference>
<dbReference type="InterPro" id="IPR004358">
    <property type="entry name" value="Sig_transdc_His_kin-like_C"/>
</dbReference>
<dbReference type="KEGG" id="dgg:DGI_1708"/>
<dbReference type="EC" id="2.7.13.3" evidence="2"/>
<dbReference type="eggNOG" id="COG0642">
    <property type="taxonomic scope" value="Bacteria"/>
</dbReference>
<reference evidence="10" key="2">
    <citation type="submission" date="2013-07" db="EMBL/GenBank/DDBJ databases">
        <authorList>
            <person name="Morais-Silva F.O."/>
            <person name="Rezende A.M."/>
            <person name="Pimentel C."/>
            <person name="Resende D.M."/>
            <person name="Santos C.I."/>
            <person name="Clemente C."/>
            <person name="de Oliveira L.M."/>
            <person name="da Silva S.M."/>
            <person name="Costa D.A."/>
            <person name="Varela-Raposo A."/>
            <person name="Horacio E.C.A."/>
            <person name="Matos M."/>
            <person name="Flores O."/>
            <person name="Ruiz J.C."/>
            <person name="Rodrigues-Pousada C."/>
        </authorList>
    </citation>
    <scope>NUCLEOTIDE SEQUENCE [LARGE SCALE GENOMIC DNA]</scope>
    <source>
        <strain evidence="10">ATCC 19364 / DSM 1382 / NCIMB 9332 / VKM B-1759</strain>
    </source>
</reference>
<keyword evidence="3" id="KW-0808">Transferase</keyword>
<sequence length="571" mass="61261">MQQCQTASESILLVDDEAGVRKVLGLTLRDMGFLVIEAADGDQALAHFASVTAQGTAAPPPPAIVVTDVRMPGKSGLEVLEAIKAVAPETEVIIVTGHGDMDLAIKGLQLGAADFLPKPVSDGALEVAVARALERIETRRQLHEYTCNLEALAQSQASRLVAMERQLAARQVVEGLSQAFSGVAADLQDGLSVLDELPCFVALHDRDGRIVSVNQRYRERLGDPTGESAQVRDGWAIYKDGATRKRALPVPATFFSDAPRRVHEVLLCKEGNEIPVVVHTAPIRTSTGETVLVMELAVDMGELKRLQTELAATREHLASLGLVVASLSHGVKGLLTALDGALYAMEAGLERNDMPRMHRGFEQTKDVAGRIKTLILDILFCAKRREPERKVLELRRFGRETLNMVREKAERLGVQLVLDAPEPSDESSQPSATFAADPTLLAAALVNLLENAIEACAASQSTADDGRARTVTLRCRRVDGRVRIDVQDTGPGMDESTRNKLFQVFFSTKGSNGTGLGLFITRHAVLAHGGSIAVDSTPGQGSCFRIELPLAPGDTTAQDLCEPVSLSSPAA</sequence>
<evidence type="ECO:0000259" key="6">
    <source>
        <dbReference type="PROSITE" id="PS50109"/>
    </source>
</evidence>
<protein>
    <recommendedName>
        <fullName evidence="2">histidine kinase</fullName>
        <ecNumber evidence="2">2.7.13.3</ecNumber>
    </recommendedName>
</protein>
<dbReference type="PATRIC" id="fig|1121448.10.peg.1694"/>
<evidence type="ECO:0000259" key="8">
    <source>
        <dbReference type="PROSITE" id="PS50113"/>
    </source>
</evidence>
<dbReference type="GO" id="GO:0005886">
    <property type="term" value="C:plasma membrane"/>
    <property type="evidence" value="ECO:0007669"/>
    <property type="project" value="TreeGrafter"/>
</dbReference>
<dbReference type="RefSeq" id="WP_021760385.1">
    <property type="nucleotide sequence ID" value="NC_022444.1"/>
</dbReference>
<dbReference type="Gene3D" id="3.30.565.10">
    <property type="entry name" value="Histidine kinase-like ATPase, C-terminal domain"/>
    <property type="match status" value="1"/>
</dbReference>
<dbReference type="Proteomes" id="UP000016587">
    <property type="component" value="Chromosome"/>
</dbReference>
<dbReference type="PROSITE" id="PS50110">
    <property type="entry name" value="RESPONSE_REGULATORY"/>
    <property type="match status" value="1"/>
</dbReference>
<dbReference type="PROSITE" id="PS50109">
    <property type="entry name" value="HIS_KIN"/>
    <property type="match status" value="1"/>
</dbReference>
<feature type="domain" description="Histidine kinase" evidence="6">
    <location>
        <begin position="326"/>
        <end position="552"/>
    </location>
</feature>
<dbReference type="AlphaFoldDB" id="T2GAA1"/>
<dbReference type="Gene3D" id="3.30.450.20">
    <property type="entry name" value="PAS domain"/>
    <property type="match status" value="1"/>
</dbReference>
<accession>T2GAA1</accession>
<reference evidence="9 10" key="1">
    <citation type="journal article" date="2013" name="J. Bacteriol.">
        <title>Roles of HynAB and Ech, the only two hydrogenases found in the model sulfate reducer Desulfovibrio gigas.</title>
        <authorList>
            <person name="Morais-Silva F.O."/>
            <person name="Santos C.I."/>
            <person name="Rodrigues R."/>
            <person name="Pereira I.A."/>
            <person name="Rodrigues-Pousada C."/>
        </authorList>
    </citation>
    <scope>NUCLEOTIDE SEQUENCE [LARGE SCALE GENOMIC DNA]</scope>
    <source>
        <strain evidence="10">ATCC 19364 / DSM 1382 / NCIMB 9332 / VKM B-1759</strain>
    </source>
</reference>
<dbReference type="SMART" id="SM00387">
    <property type="entry name" value="HATPase_c"/>
    <property type="match status" value="1"/>
</dbReference>
<evidence type="ECO:0000313" key="9">
    <source>
        <dbReference type="EMBL" id="AGW13525.1"/>
    </source>
</evidence>